<sequence>GFLNTAISIDKNNRINCGIQGAIKEIPKDFSQKFILLFGKGINKSMERLGYILLKFHDSKRKSLYSNVVTSYLGFWTNNGAYYYYKTEKGMNYEDTIIAIKDYFEENNIPIGYFNFDSWWYLKHTNKTFTTLFRFLIRLMGGGLYGNTLCWEVDPKNFTTDLKTFHHEKFQMPITAHSRRWDARSPYVEKFEFKTYKNHAVPLKKEFWDWLMTYAKESGIEVYEQDWMKNQIVSMPILRIDFDAQEEWLNMMATAAKENGIDIFYC</sequence>
<organism evidence="1">
    <name type="scientific">marine sediment metagenome</name>
    <dbReference type="NCBI Taxonomy" id="412755"/>
    <lineage>
        <taxon>unclassified sequences</taxon>
        <taxon>metagenomes</taxon>
        <taxon>ecological metagenomes</taxon>
    </lineage>
</organism>
<accession>X1IDQ8</accession>
<evidence type="ECO:0000313" key="1">
    <source>
        <dbReference type="EMBL" id="GAH64249.1"/>
    </source>
</evidence>
<reference evidence="1" key="1">
    <citation type="journal article" date="2014" name="Front. Microbiol.">
        <title>High frequency of phylogenetically diverse reductive dehalogenase-homologous genes in deep subseafloor sedimentary metagenomes.</title>
        <authorList>
            <person name="Kawai M."/>
            <person name="Futagami T."/>
            <person name="Toyoda A."/>
            <person name="Takaki Y."/>
            <person name="Nishi S."/>
            <person name="Hori S."/>
            <person name="Arai W."/>
            <person name="Tsubouchi T."/>
            <person name="Morono Y."/>
            <person name="Uchiyama I."/>
            <person name="Ito T."/>
            <person name="Fujiyama A."/>
            <person name="Inagaki F."/>
            <person name="Takami H."/>
        </authorList>
    </citation>
    <scope>NUCLEOTIDE SEQUENCE</scope>
    <source>
        <strain evidence="1">Expedition CK06-06</strain>
    </source>
</reference>
<proteinExistence type="predicted"/>
<dbReference type="EMBL" id="BARU01029201">
    <property type="protein sequence ID" value="GAH64249.1"/>
    <property type="molecule type" value="Genomic_DNA"/>
</dbReference>
<feature type="non-terminal residue" evidence="1">
    <location>
        <position position="1"/>
    </location>
</feature>
<protein>
    <submittedName>
        <fullName evidence="1">Uncharacterized protein</fullName>
    </submittedName>
</protein>
<dbReference type="AlphaFoldDB" id="X1IDQ8"/>
<comment type="caution">
    <text evidence="1">The sequence shown here is derived from an EMBL/GenBank/DDBJ whole genome shotgun (WGS) entry which is preliminary data.</text>
</comment>
<name>X1IDQ8_9ZZZZ</name>
<gene>
    <name evidence="1" type="ORF">S03H2_46499</name>
</gene>
<feature type="non-terminal residue" evidence="1">
    <location>
        <position position="266"/>
    </location>
</feature>